<keyword evidence="2" id="KW-0813">Transport</keyword>
<sequence length="793" mass="88161">MILKNIIVLFSYLFVAVAFPGGAPEQTCTSLAPSHSSSFQTSLSSYIITTNQTGSTFIVSISSNKSENFTGFILGAFSSSSSTPIGVFTNVDSNTKQICQNPQGQAANGSFACPNQECVITWGTSAQSGYMDVSLQGRINEVTNYIAMAYSVDDEMGRDSVIACFKDPSTNQFKIILSYNGEEKSNVFVSMPSNFIINTSGDYVDGALKCKFSQLLIPFNDSSKSDKIFYPGDGNFYLLYATGPMNNGKFIFQFRIFQRYQDVENTHRETFFKNCIQFFDCSSNSNDSFNHHHYHHHNNHSHNKENRCAFTWSKSARAGYVDFKLEGPVKTKSDYIAIGFSLDDKMGDDSVVSCYLNGTSCAIRLSKNTGKTNSYVSPPSDTFIMDKSGEYVNGMLRCSYSQAMRNGTSTSSRRKKRAAGDTIFFPGDRNYYLLYATGGIQPNANDQLLAYHNSRFASSSALNLTDFAVTSVGSSKVSNSLIKAHGILMVIAWLMCASTGMLLPRYFKSAWKDSKLCKQAVWFRLHQVMMSSVFILTSIAFIIIFCERMGYASSTLGIDSAHPPLGIIVMILVFLNLNNSQHSNSQLNNSRVNNSSLQQPFMSLFRCAPTHKNRWLFNIAHLLVGQFALIIAVINIFLSFYMKMSNMNYGWVQWVMVALIVYHTCMEILLLAHDKYLNSPAHSSKSDVASSNNNFGFSEPRRETDWLTVDKCTYAALEKSNSFQCGPHSEKFAHSCLKCISETFHVIGEDNLTFEHSYCTEKVSIIKTILIICQWVGVTGLAIAICVGIGIAL</sequence>
<feature type="domain" description="DOMON" evidence="10">
    <location>
        <begin position="306"/>
        <end position="438"/>
    </location>
</feature>
<feature type="chain" id="PRO_5010980950" description="Ferric-chelate reductase 1" evidence="9">
    <location>
        <begin position="19"/>
        <end position="793"/>
    </location>
</feature>
<evidence type="ECO:0000256" key="1">
    <source>
        <dbReference type="ARBA" id="ARBA00004370"/>
    </source>
</evidence>
<dbReference type="KEGG" id="hro:HELRODRAFT_189243"/>
<feature type="transmembrane region" description="Helical" evidence="8">
    <location>
        <begin position="615"/>
        <end position="639"/>
    </location>
</feature>
<dbReference type="PANTHER" id="PTHR23130:SF171">
    <property type="entry name" value="OS01G0895300 PROTEIN"/>
    <property type="match status" value="1"/>
</dbReference>
<dbReference type="PROSITE" id="PS50939">
    <property type="entry name" value="CYTOCHROME_B561"/>
    <property type="match status" value="1"/>
</dbReference>
<dbReference type="eggNOG" id="KOG4293">
    <property type="taxonomic scope" value="Eukaryota"/>
</dbReference>
<feature type="transmembrane region" description="Helical" evidence="8">
    <location>
        <begin position="560"/>
        <end position="577"/>
    </location>
</feature>
<dbReference type="Pfam" id="PF03351">
    <property type="entry name" value="DOMON"/>
    <property type="match status" value="2"/>
</dbReference>
<dbReference type="PROSITE" id="PS50836">
    <property type="entry name" value="DOMON"/>
    <property type="match status" value="2"/>
</dbReference>
<dbReference type="EMBL" id="AMQM01001392">
    <property type="status" value="NOT_ANNOTATED_CDS"/>
    <property type="molecule type" value="Genomic_DNA"/>
</dbReference>
<reference evidence="12 14" key="2">
    <citation type="journal article" date="2013" name="Nature">
        <title>Insights into bilaterian evolution from three spiralian genomes.</title>
        <authorList>
            <person name="Simakov O."/>
            <person name="Marletaz F."/>
            <person name="Cho S.J."/>
            <person name="Edsinger-Gonzales E."/>
            <person name="Havlak P."/>
            <person name="Hellsten U."/>
            <person name="Kuo D.H."/>
            <person name="Larsson T."/>
            <person name="Lv J."/>
            <person name="Arendt D."/>
            <person name="Savage R."/>
            <person name="Osoegawa K."/>
            <person name="de Jong P."/>
            <person name="Grimwood J."/>
            <person name="Chapman J.A."/>
            <person name="Shapiro H."/>
            <person name="Aerts A."/>
            <person name="Otillar R.P."/>
            <person name="Terry A.Y."/>
            <person name="Boore J.L."/>
            <person name="Grigoriev I.V."/>
            <person name="Lindberg D.R."/>
            <person name="Seaver E.C."/>
            <person name="Weisblat D.A."/>
            <person name="Putnam N.H."/>
            <person name="Rokhsar D.S."/>
        </authorList>
    </citation>
    <scope>NUCLEOTIDE SEQUENCE</scope>
</reference>
<dbReference type="CDD" id="cd08760">
    <property type="entry name" value="Cyt_b561_FRRS1_like"/>
    <property type="match status" value="1"/>
</dbReference>
<keyword evidence="5" id="KW-0249">Electron transport</keyword>
<organism evidence="13 14">
    <name type="scientific">Helobdella robusta</name>
    <name type="common">Californian leech</name>
    <dbReference type="NCBI Taxonomy" id="6412"/>
    <lineage>
        <taxon>Eukaryota</taxon>
        <taxon>Metazoa</taxon>
        <taxon>Spiralia</taxon>
        <taxon>Lophotrochozoa</taxon>
        <taxon>Annelida</taxon>
        <taxon>Clitellata</taxon>
        <taxon>Hirudinea</taxon>
        <taxon>Rhynchobdellida</taxon>
        <taxon>Glossiphoniidae</taxon>
        <taxon>Helobdella</taxon>
    </lineage>
</organism>
<dbReference type="SMART" id="SM00664">
    <property type="entry name" value="DoH"/>
    <property type="match status" value="2"/>
</dbReference>
<gene>
    <name evidence="13" type="primary">20211197</name>
    <name evidence="12" type="ORF">HELRODRAFT_189243</name>
</gene>
<evidence type="ECO:0000256" key="8">
    <source>
        <dbReference type="SAM" id="Phobius"/>
    </source>
</evidence>
<dbReference type="Gene3D" id="2.60.40.4060">
    <property type="entry name" value="Reeler domain"/>
    <property type="match status" value="1"/>
</dbReference>
<dbReference type="GeneID" id="20211197"/>
<dbReference type="EMBL" id="KB097495">
    <property type="protein sequence ID" value="ESN96445.1"/>
    <property type="molecule type" value="Genomic_DNA"/>
</dbReference>
<evidence type="ECO:0000256" key="7">
    <source>
        <dbReference type="ARBA" id="ARBA00023136"/>
    </source>
</evidence>
<evidence type="ECO:0000256" key="2">
    <source>
        <dbReference type="ARBA" id="ARBA00022448"/>
    </source>
</evidence>
<feature type="transmembrane region" description="Helical" evidence="8">
    <location>
        <begin position="651"/>
        <end position="672"/>
    </location>
</feature>
<keyword evidence="6 8" id="KW-1133">Transmembrane helix</keyword>
<dbReference type="PANTHER" id="PTHR23130">
    <property type="entry name" value="CYTOCHROME B561 AND DOMON DOMAIN-CONTAINING PROTEIN"/>
    <property type="match status" value="1"/>
</dbReference>
<dbReference type="InterPro" id="IPR042307">
    <property type="entry name" value="Reeler_sf"/>
</dbReference>
<evidence type="ECO:0000313" key="12">
    <source>
        <dbReference type="EMBL" id="ESN96445.1"/>
    </source>
</evidence>
<dbReference type="InterPro" id="IPR006593">
    <property type="entry name" value="Cyt_b561/ferric_Rdtase_TM"/>
</dbReference>
<feature type="transmembrane region" description="Helical" evidence="8">
    <location>
        <begin position="486"/>
        <end position="507"/>
    </location>
</feature>
<dbReference type="RefSeq" id="XP_009025607.1">
    <property type="nucleotide sequence ID" value="XM_009027359.1"/>
</dbReference>
<dbReference type="CTD" id="20211197"/>
<name>T1FQV0_HELRO</name>
<evidence type="ECO:0000313" key="13">
    <source>
        <dbReference type="EnsemblMetazoa" id="HelroP189243"/>
    </source>
</evidence>
<feature type="domain" description="Cytochrome b561" evidence="11">
    <location>
        <begin position="453"/>
        <end position="680"/>
    </location>
</feature>
<reference evidence="13" key="3">
    <citation type="submission" date="2015-06" db="UniProtKB">
        <authorList>
            <consortium name="EnsemblMetazoa"/>
        </authorList>
    </citation>
    <scope>IDENTIFICATION</scope>
</reference>
<dbReference type="InterPro" id="IPR005018">
    <property type="entry name" value="DOMON_domain"/>
</dbReference>
<dbReference type="GO" id="GO:0016020">
    <property type="term" value="C:membrane"/>
    <property type="evidence" value="ECO:0000318"/>
    <property type="project" value="GO_Central"/>
</dbReference>
<dbReference type="OrthoDB" id="6372137at2759"/>
<evidence type="ECO:0000256" key="4">
    <source>
        <dbReference type="ARBA" id="ARBA00022729"/>
    </source>
</evidence>
<feature type="signal peptide" evidence="9">
    <location>
        <begin position="1"/>
        <end position="18"/>
    </location>
</feature>
<evidence type="ECO:0000313" key="14">
    <source>
        <dbReference type="Proteomes" id="UP000015101"/>
    </source>
</evidence>
<keyword evidence="7 8" id="KW-0472">Membrane</keyword>
<dbReference type="HOGENOM" id="CLU_354227_0_0_1"/>
<feature type="transmembrane region" description="Helical" evidence="8">
    <location>
        <begin position="528"/>
        <end position="545"/>
    </location>
</feature>
<feature type="transmembrane region" description="Helical" evidence="8">
    <location>
        <begin position="769"/>
        <end position="792"/>
    </location>
</feature>
<evidence type="ECO:0000256" key="9">
    <source>
        <dbReference type="SAM" id="SignalP"/>
    </source>
</evidence>
<evidence type="ECO:0008006" key="15">
    <source>
        <dbReference type="Google" id="ProtNLM"/>
    </source>
</evidence>
<dbReference type="Proteomes" id="UP000015101">
    <property type="component" value="Unassembled WGS sequence"/>
</dbReference>
<dbReference type="OMA" id="IMADDDM"/>
<evidence type="ECO:0000256" key="6">
    <source>
        <dbReference type="ARBA" id="ARBA00022989"/>
    </source>
</evidence>
<comment type="subcellular location">
    <subcellularLocation>
        <location evidence="1">Membrane</location>
    </subcellularLocation>
</comment>
<proteinExistence type="predicted"/>
<dbReference type="InParanoid" id="T1FQV0"/>
<keyword evidence="4 9" id="KW-0732">Signal</keyword>
<dbReference type="Gene3D" id="1.20.120.1770">
    <property type="match status" value="1"/>
</dbReference>
<feature type="domain" description="DOMON" evidence="10">
    <location>
        <begin position="116"/>
        <end position="243"/>
    </location>
</feature>
<accession>T1FQV0</accession>
<keyword evidence="14" id="KW-1185">Reference proteome</keyword>
<keyword evidence="3 8" id="KW-0812">Transmembrane</keyword>
<evidence type="ECO:0000259" key="10">
    <source>
        <dbReference type="PROSITE" id="PS50836"/>
    </source>
</evidence>
<evidence type="ECO:0000256" key="5">
    <source>
        <dbReference type="ARBA" id="ARBA00022982"/>
    </source>
</evidence>
<evidence type="ECO:0000259" key="11">
    <source>
        <dbReference type="PROSITE" id="PS50939"/>
    </source>
</evidence>
<dbReference type="AlphaFoldDB" id="T1FQV0"/>
<dbReference type="STRING" id="6412.T1FQV0"/>
<dbReference type="EnsemblMetazoa" id="HelroT189243">
    <property type="protein sequence ID" value="HelroP189243"/>
    <property type="gene ID" value="HelroG189243"/>
</dbReference>
<protein>
    <recommendedName>
        <fullName evidence="15">Ferric-chelate reductase 1</fullName>
    </recommendedName>
</protein>
<dbReference type="SMART" id="SM00665">
    <property type="entry name" value="B561"/>
    <property type="match status" value="1"/>
</dbReference>
<evidence type="ECO:0000256" key="3">
    <source>
        <dbReference type="ARBA" id="ARBA00022692"/>
    </source>
</evidence>
<reference evidence="14" key="1">
    <citation type="submission" date="2012-12" db="EMBL/GenBank/DDBJ databases">
        <authorList>
            <person name="Hellsten U."/>
            <person name="Grimwood J."/>
            <person name="Chapman J.A."/>
            <person name="Shapiro H."/>
            <person name="Aerts A."/>
            <person name="Otillar R.P."/>
            <person name="Terry A.Y."/>
            <person name="Boore J.L."/>
            <person name="Simakov O."/>
            <person name="Marletaz F."/>
            <person name="Cho S.-J."/>
            <person name="Edsinger-Gonzales E."/>
            <person name="Havlak P."/>
            <person name="Kuo D.-H."/>
            <person name="Larsson T."/>
            <person name="Lv J."/>
            <person name="Arendt D."/>
            <person name="Savage R."/>
            <person name="Osoegawa K."/>
            <person name="de Jong P."/>
            <person name="Lindberg D.R."/>
            <person name="Seaver E.C."/>
            <person name="Weisblat D.A."/>
            <person name="Putnam N.H."/>
            <person name="Grigoriev I.V."/>
            <person name="Rokhsar D.S."/>
        </authorList>
    </citation>
    <scope>NUCLEOTIDE SEQUENCE</scope>
</reference>